<keyword evidence="5" id="KW-1185">Reference proteome</keyword>
<dbReference type="PANTHER" id="PTHR44757">
    <property type="entry name" value="DIGUANYLATE CYCLASE DGCP"/>
    <property type="match status" value="1"/>
</dbReference>
<dbReference type="CDD" id="cd00130">
    <property type="entry name" value="PAS"/>
    <property type="match status" value="1"/>
</dbReference>
<dbReference type="PROSITE" id="PS50112">
    <property type="entry name" value="PAS"/>
    <property type="match status" value="1"/>
</dbReference>
<dbReference type="Proteomes" id="UP000320225">
    <property type="component" value="Unassembled WGS sequence"/>
</dbReference>
<dbReference type="InterPro" id="IPR013656">
    <property type="entry name" value="PAS_4"/>
</dbReference>
<dbReference type="PANTHER" id="PTHR44757:SF2">
    <property type="entry name" value="BIOFILM ARCHITECTURE MAINTENANCE PROTEIN MBAA"/>
    <property type="match status" value="1"/>
</dbReference>
<dbReference type="SMART" id="SM00091">
    <property type="entry name" value="PAS"/>
    <property type="match status" value="1"/>
</dbReference>
<dbReference type="OrthoDB" id="9813903at2"/>
<dbReference type="InterPro" id="IPR000014">
    <property type="entry name" value="PAS"/>
</dbReference>
<dbReference type="InterPro" id="IPR043128">
    <property type="entry name" value="Rev_trsase/Diguanyl_cyclase"/>
</dbReference>
<dbReference type="AlphaFoldDB" id="A0A554WQN1"/>
<dbReference type="CDD" id="cd01949">
    <property type="entry name" value="GGDEF"/>
    <property type="match status" value="1"/>
</dbReference>
<dbReference type="PROSITE" id="PS50887">
    <property type="entry name" value="GGDEF"/>
    <property type="match status" value="1"/>
</dbReference>
<gene>
    <name evidence="4" type="ORF">Tsedi_01098</name>
</gene>
<accession>A0A554WQN1</accession>
<dbReference type="SUPFAM" id="SSF55785">
    <property type="entry name" value="PYP-like sensor domain (PAS domain)"/>
    <property type="match status" value="1"/>
</dbReference>
<dbReference type="RefSeq" id="WP_143894455.1">
    <property type="nucleotide sequence ID" value="NZ_VJND01000005.1"/>
</dbReference>
<dbReference type="SMART" id="SM00267">
    <property type="entry name" value="GGDEF"/>
    <property type="match status" value="1"/>
</dbReference>
<dbReference type="InterPro" id="IPR000160">
    <property type="entry name" value="GGDEF_dom"/>
</dbReference>
<feature type="domain" description="GGDEF" evidence="3">
    <location>
        <begin position="191"/>
        <end position="324"/>
    </location>
</feature>
<dbReference type="SUPFAM" id="SSF55073">
    <property type="entry name" value="Nucleotide cyclase"/>
    <property type="match status" value="1"/>
</dbReference>
<evidence type="ECO:0000313" key="4">
    <source>
        <dbReference type="EMBL" id="TSE25874.1"/>
    </source>
</evidence>
<comment type="caution">
    <text evidence="4">The sequence shown here is derived from an EMBL/GenBank/DDBJ whole genome shotgun (WGS) entry which is preliminary data.</text>
</comment>
<protein>
    <submittedName>
        <fullName evidence="4">Putative signaling protein</fullName>
    </submittedName>
</protein>
<feature type="domain" description="PAS" evidence="1">
    <location>
        <begin position="39"/>
        <end position="76"/>
    </location>
</feature>
<organism evidence="4 5">
    <name type="scientific">Tepidimonas sediminis</name>
    <dbReference type="NCBI Taxonomy" id="2588941"/>
    <lineage>
        <taxon>Bacteria</taxon>
        <taxon>Pseudomonadati</taxon>
        <taxon>Pseudomonadota</taxon>
        <taxon>Betaproteobacteria</taxon>
        <taxon>Burkholderiales</taxon>
        <taxon>Tepidimonas</taxon>
    </lineage>
</organism>
<dbReference type="Pfam" id="PF00563">
    <property type="entry name" value="EAL"/>
    <property type="match status" value="1"/>
</dbReference>
<dbReference type="InterPro" id="IPR052155">
    <property type="entry name" value="Biofilm_reg_signaling"/>
</dbReference>
<dbReference type="Pfam" id="PF08448">
    <property type="entry name" value="PAS_4"/>
    <property type="match status" value="1"/>
</dbReference>
<dbReference type="NCBIfam" id="TIGR00254">
    <property type="entry name" value="GGDEF"/>
    <property type="match status" value="1"/>
</dbReference>
<dbReference type="InterPro" id="IPR029787">
    <property type="entry name" value="Nucleotide_cyclase"/>
</dbReference>
<dbReference type="Gene3D" id="3.20.20.450">
    <property type="entry name" value="EAL domain"/>
    <property type="match status" value="1"/>
</dbReference>
<dbReference type="SMART" id="SM00052">
    <property type="entry name" value="EAL"/>
    <property type="match status" value="1"/>
</dbReference>
<dbReference type="SUPFAM" id="SSF141868">
    <property type="entry name" value="EAL domain-like"/>
    <property type="match status" value="1"/>
</dbReference>
<dbReference type="FunFam" id="3.30.70.270:FF:000001">
    <property type="entry name" value="Diguanylate cyclase domain protein"/>
    <property type="match status" value="1"/>
</dbReference>
<dbReference type="InterPro" id="IPR035919">
    <property type="entry name" value="EAL_sf"/>
</dbReference>
<dbReference type="EMBL" id="VJND01000005">
    <property type="protein sequence ID" value="TSE25874.1"/>
    <property type="molecule type" value="Genomic_DNA"/>
</dbReference>
<evidence type="ECO:0000259" key="1">
    <source>
        <dbReference type="PROSITE" id="PS50112"/>
    </source>
</evidence>
<evidence type="ECO:0000313" key="5">
    <source>
        <dbReference type="Proteomes" id="UP000320225"/>
    </source>
</evidence>
<evidence type="ECO:0000259" key="3">
    <source>
        <dbReference type="PROSITE" id="PS50887"/>
    </source>
</evidence>
<feature type="domain" description="EAL" evidence="2">
    <location>
        <begin position="333"/>
        <end position="586"/>
    </location>
</feature>
<dbReference type="InterPro" id="IPR035965">
    <property type="entry name" value="PAS-like_dom_sf"/>
</dbReference>
<proteinExistence type="predicted"/>
<dbReference type="Pfam" id="PF00990">
    <property type="entry name" value="GGDEF"/>
    <property type="match status" value="1"/>
</dbReference>
<dbReference type="PROSITE" id="PS50883">
    <property type="entry name" value="EAL"/>
    <property type="match status" value="1"/>
</dbReference>
<dbReference type="CDD" id="cd01948">
    <property type="entry name" value="EAL"/>
    <property type="match status" value="1"/>
</dbReference>
<sequence length="602" mass="64836">MGSLHGERDAAAVVVHERLREALASAEFGEGCAELGEAIVAAAPDAVLLVDAQGTIVLANAAVQGLTGHPPQALVGCPLDELLPFGLAGRHRQWVQQFFRHPHSRPMGRVPNLRLRHRDGHEVPVDIALGVCEVAGARCAVVFMRDVTEARRMAEALRHQATHDALTGLVNRAQLHELLRLSVLQTQRGGRRGAVLLVDLDDFKGINDGYGHVAGDRVLIEVARRLRASVRGADVVARLGGDEFVVLLSEVTDGAAAERVAAKLLQALAQPFALDHAEVGLGASVGVALFPDDAADAEALLRCADLAMYAAKEAGRRGVARYAPAMAAALDERVRVHERLQHALRHGGLQLHYQPQLDLSDGRVRTVEALLRWHDPVLGAVPPARCIAVAESSGLIVPLGDWVLEQACRQARGWRAQGAEVRVAVNLSPQQFRLGDLPQRVQGALQRHGLPGAALELEITESQAMADPVQARATLQQLMAQGVQLALDDFGTGHSSLAQLKRLPLHRIKIDREFVRGIPHDATDGAVVRGVARLARLLRLQTVAEGVETQAQRWHLRRHGVDAIQGWLLAPALPAHEVARWFGPALPWYEAGPQAVPATIAA</sequence>
<reference evidence="4 5" key="1">
    <citation type="submission" date="2019-07" db="EMBL/GenBank/DDBJ databases">
        <title>Tepidimonas sediminis YIM 72259 draft genome.</title>
        <authorList>
            <person name="Da Costa M.S."/>
            <person name="Froufe H.J.C."/>
            <person name="Egas C."/>
            <person name="Albuquerque L."/>
        </authorList>
    </citation>
    <scope>NUCLEOTIDE SEQUENCE [LARGE SCALE GENOMIC DNA]</scope>
    <source>
        <strain evidence="4 5">YIM 72259</strain>
    </source>
</reference>
<dbReference type="NCBIfam" id="TIGR00229">
    <property type="entry name" value="sensory_box"/>
    <property type="match status" value="1"/>
</dbReference>
<dbReference type="InterPro" id="IPR001633">
    <property type="entry name" value="EAL_dom"/>
</dbReference>
<dbReference type="Gene3D" id="3.30.450.20">
    <property type="entry name" value="PAS domain"/>
    <property type="match status" value="1"/>
</dbReference>
<dbReference type="Gene3D" id="3.30.70.270">
    <property type="match status" value="1"/>
</dbReference>
<dbReference type="GO" id="GO:0003824">
    <property type="term" value="F:catalytic activity"/>
    <property type="evidence" value="ECO:0007669"/>
    <property type="project" value="UniProtKB-ARBA"/>
</dbReference>
<evidence type="ECO:0000259" key="2">
    <source>
        <dbReference type="PROSITE" id="PS50883"/>
    </source>
</evidence>
<name>A0A554WQN1_9BURK</name>